<evidence type="ECO:0000313" key="3">
    <source>
        <dbReference type="EMBL" id="MDO4841795.1"/>
    </source>
</evidence>
<dbReference type="InterPro" id="IPR001667">
    <property type="entry name" value="DDH_dom"/>
</dbReference>
<dbReference type="AlphaFoldDB" id="A0AA43RHE3"/>
<dbReference type="InterPro" id="IPR003156">
    <property type="entry name" value="DHHA1_dom"/>
</dbReference>
<evidence type="ECO:0000259" key="2">
    <source>
        <dbReference type="Pfam" id="PF02272"/>
    </source>
</evidence>
<reference evidence="3" key="1">
    <citation type="submission" date="2023-07" db="EMBL/GenBank/DDBJ databases">
        <title>Between Cages and Wild: Unraveling the Impact of Captivity on Animal Microbiomes and Antimicrobial Resistance.</title>
        <authorList>
            <person name="Schmartz G.P."/>
            <person name="Rehner J."/>
            <person name="Schuff M.J."/>
            <person name="Becker S.L."/>
            <person name="Kravczyk M."/>
            <person name="Gurevich A."/>
            <person name="Francke R."/>
            <person name="Mueller R."/>
            <person name="Keller V."/>
            <person name="Keller A."/>
        </authorList>
    </citation>
    <scope>NUCLEOTIDE SEQUENCE</scope>
    <source>
        <strain evidence="3">S12M_St_49</strain>
    </source>
</reference>
<dbReference type="EMBL" id="JAUMVS010000049">
    <property type="protein sequence ID" value="MDO4841795.1"/>
    <property type="molecule type" value="Genomic_DNA"/>
</dbReference>
<dbReference type="InterPro" id="IPR051319">
    <property type="entry name" value="Oligoribo/pAp-PDE_c-di-AMP_PDE"/>
</dbReference>
<dbReference type="PANTHER" id="PTHR47618">
    <property type="entry name" value="BIFUNCTIONAL OLIGORIBONUCLEASE AND PAP PHOSPHATASE NRNA"/>
    <property type="match status" value="1"/>
</dbReference>
<protein>
    <submittedName>
        <fullName evidence="3">DHH family phosphoesterase</fullName>
    </submittedName>
</protein>
<evidence type="ECO:0000259" key="1">
    <source>
        <dbReference type="Pfam" id="PF01368"/>
    </source>
</evidence>
<dbReference type="Pfam" id="PF02272">
    <property type="entry name" value="DHHA1"/>
    <property type="match status" value="1"/>
</dbReference>
<accession>A0AA43RHE3</accession>
<gene>
    <name evidence="3" type="ORF">Q3982_03855</name>
</gene>
<evidence type="ECO:0000313" key="4">
    <source>
        <dbReference type="Proteomes" id="UP001168575"/>
    </source>
</evidence>
<dbReference type="Pfam" id="PF01368">
    <property type="entry name" value="DHH"/>
    <property type="match status" value="1"/>
</dbReference>
<dbReference type="Proteomes" id="UP001168575">
    <property type="component" value="Unassembled WGS sequence"/>
</dbReference>
<dbReference type="InterPro" id="IPR038763">
    <property type="entry name" value="DHH_sf"/>
</dbReference>
<dbReference type="SUPFAM" id="SSF64182">
    <property type="entry name" value="DHH phosphoesterases"/>
    <property type="match status" value="1"/>
</dbReference>
<feature type="domain" description="DHHA1" evidence="2">
    <location>
        <begin position="244"/>
        <end position="329"/>
    </location>
</feature>
<comment type="caution">
    <text evidence="3">The sequence shown here is derived from an EMBL/GenBank/DDBJ whole genome shotgun (WGS) entry which is preliminary data.</text>
</comment>
<proteinExistence type="predicted"/>
<sequence>MGVTPQTNTTLQEFAEELIKCDYLQICGHTSPDGDCIGSQLAMKLALESLGKRVDVLLALKEPAPKTFEFLSGFDALTYSGHIKETADGFLMIDVPNEKRMGYAASKKLEATPKTFTLDHHAEPKRATQLTYTDTSAASTTVLVWELLDYLGVEKTKDIAMCCFTGLATDTGNFQYQNADLRALKAAAEMVEAGAVPSVVSENVYMRKSLESYVLQNKVVDNMEIFADGAGAISSISLEEFAATGADKSDFDSMINVLRSLDGTKIVAMAREEKTFVKLSFRALGDYDMRVVAGKFGGGGHRGAAGAVIEKPMAEVLELVKEAITEELKKEA</sequence>
<dbReference type="PANTHER" id="PTHR47618:SF1">
    <property type="entry name" value="BIFUNCTIONAL OLIGORIBONUCLEASE AND PAP PHOSPHATASE NRNA"/>
    <property type="match status" value="1"/>
</dbReference>
<dbReference type="Gene3D" id="3.10.310.30">
    <property type="match status" value="1"/>
</dbReference>
<feature type="domain" description="DDH" evidence="1">
    <location>
        <begin position="26"/>
        <end position="166"/>
    </location>
</feature>
<dbReference type="GO" id="GO:0003676">
    <property type="term" value="F:nucleic acid binding"/>
    <property type="evidence" value="ECO:0007669"/>
    <property type="project" value="InterPro"/>
</dbReference>
<dbReference type="Gene3D" id="3.90.1640.10">
    <property type="entry name" value="inorganic pyrophosphatase (n-terminal core)"/>
    <property type="match status" value="1"/>
</dbReference>
<name>A0AA43RHE3_9ACTN</name>
<organism evidence="3 4">
    <name type="scientific">Phoenicibacter congonensis</name>
    <dbReference type="NCBI Taxonomy" id="1944646"/>
    <lineage>
        <taxon>Bacteria</taxon>
        <taxon>Bacillati</taxon>
        <taxon>Actinomycetota</taxon>
        <taxon>Coriobacteriia</taxon>
        <taxon>Eggerthellales</taxon>
        <taxon>Eggerthellaceae</taxon>
        <taxon>Phoenicibacter</taxon>
    </lineage>
</organism>
<keyword evidence="4" id="KW-1185">Reference proteome</keyword>